<dbReference type="Gene3D" id="3.30.9.10">
    <property type="entry name" value="D-Amino Acid Oxidase, subunit A, domain 2"/>
    <property type="match status" value="1"/>
</dbReference>
<sequence>MNRDEMVARVRNRKEPWDIVVIGGGATGAGVAVDAASRGYDVLLLEREDFGKGTSSRATKLVHGGVRYLEQGNVSLVMEALKERGILLRNAPHIVKDLKFIVPNYSWWEAPFYGIGMKVYDFLAGKYSFGASKVLSLEETLKLLPTIRQDGLRGGVMYHDGQFDDTRLLINLMTTAAEHGATLLNYAGVVELKKDDAGFIQGVAAVDSESGERFEIAARSVVNATGIFTDEIRRLAEPTVQQMMVPSQGIHLVFDRSFLVGDTALLVPQTDDGRVLFAVPWHNRTLVGTTDTPIESISYEPLPFEEEIEFVLETAGRYLSHKPTREDILSVYVGIRPLVKAAGAGDGKTSSLSRDYTIHIDHSGLLTIVGGKWTTYRHMAEDCVDHATTLGRLEEKPCITATMHIHGYHQHPEELGSLSVYGADAAAIQQLAKENPELAKPLHSDLPYIAAEIVWAARNEMSRTLDDALARRTRALLLNARAAIQVAPMVASLLAKELGKDATWAAEQVKIFSAMAAQYIPQGTKYPATPPVVSA</sequence>
<dbReference type="InterPro" id="IPR036188">
    <property type="entry name" value="FAD/NAD-bd_sf"/>
</dbReference>
<accession>A0A9X0QC50</accession>
<keyword evidence="11" id="KW-1185">Reference proteome</keyword>
<protein>
    <recommendedName>
        <fullName evidence="7">Glycerol-3-phosphate dehydrogenase</fullName>
        <ecNumber evidence="7">1.1.5.3</ecNumber>
    </recommendedName>
</protein>
<evidence type="ECO:0000256" key="5">
    <source>
        <dbReference type="ARBA" id="ARBA00022827"/>
    </source>
</evidence>
<comment type="similarity">
    <text evidence="2 7">Belongs to the FAD-dependent glycerol-3-phosphate dehydrogenase family.</text>
</comment>
<evidence type="ECO:0000256" key="7">
    <source>
        <dbReference type="RuleBase" id="RU361217"/>
    </source>
</evidence>
<evidence type="ECO:0000256" key="3">
    <source>
        <dbReference type="ARBA" id="ARBA00022630"/>
    </source>
</evidence>
<feature type="domain" description="FAD dependent oxidoreductase" evidence="8">
    <location>
        <begin position="18"/>
        <end position="377"/>
    </location>
</feature>
<dbReference type="Pfam" id="PF16901">
    <property type="entry name" value="DAO_C"/>
    <property type="match status" value="1"/>
</dbReference>
<comment type="cofactor">
    <cofactor evidence="1 7">
        <name>FAD</name>
        <dbReference type="ChEBI" id="CHEBI:57692"/>
    </cofactor>
</comment>
<keyword evidence="5" id="KW-0274">FAD</keyword>
<comment type="caution">
    <text evidence="10">The sequence shown here is derived from an EMBL/GenBank/DDBJ whole genome shotgun (WGS) entry which is preliminary data.</text>
</comment>
<evidence type="ECO:0000313" key="10">
    <source>
        <dbReference type="EMBL" id="MBB5327781.1"/>
    </source>
</evidence>
<evidence type="ECO:0000259" key="9">
    <source>
        <dbReference type="Pfam" id="PF16901"/>
    </source>
</evidence>
<keyword evidence="6 7" id="KW-0560">Oxidoreductase</keyword>
<dbReference type="GO" id="GO:0046168">
    <property type="term" value="P:glycerol-3-phosphate catabolic process"/>
    <property type="evidence" value="ECO:0007669"/>
    <property type="project" value="TreeGrafter"/>
</dbReference>
<feature type="domain" description="Alpha-glycerophosphate oxidase C-terminal" evidence="9">
    <location>
        <begin position="418"/>
        <end position="502"/>
    </location>
</feature>
<evidence type="ECO:0000256" key="4">
    <source>
        <dbReference type="ARBA" id="ARBA00022798"/>
    </source>
</evidence>
<dbReference type="Gene3D" id="1.10.8.870">
    <property type="entry name" value="Alpha-glycerophosphate oxidase, cap domain"/>
    <property type="match status" value="1"/>
</dbReference>
<dbReference type="PANTHER" id="PTHR11985">
    <property type="entry name" value="GLYCEROL-3-PHOSPHATE DEHYDROGENASE"/>
    <property type="match status" value="1"/>
</dbReference>
<dbReference type="GO" id="GO:0004368">
    <property type="term" value="F:glycerol-3-phosphate dehydrogenase (quinone) activity"/>
    <property type="evidence" value="ECO:0007669"/>
    <property type="project" value="UniProtKB-EC"/>
</dbReference>
<dbReference type="GO" id="GO:0006071">
    <property type="term" value="P:glycerol metabolic process"/>
    <property type="evidence" value="ECO:0007669"/>
    <property type="project" value="UniProtKB-KW"/>
</dbReference>
<evidence type="ECO:0000313" key="11">
    <source>
        <dbReference type="Proteomes" id="UP000535182"/>
    </source>
</evidence>
<dbReference type="EMBL" id="JACHEB010000003">
    <property type="protein sequence ID" value="MBB5327781.1"/>
    <property type="molecule type" value="Genomic_DNA"/>
</dbReference>
<dbReference type="Proteomes" id="UP000535182">
    <property type="component" value="Unassembled WGS sequence"/>
</dbReference>
<name>A0A9X0QC50_9BACT</name>
<organism evidence="10 11">
    <name type="scientific">Tunturiibacter gelidiferens</name>
    <dbReference type="NCBI Taxonomy" id="3069689"/>
    <lineage>
        <taxon>Bacteria</taxon>
        <taxon>Pseudomonadati</taxon>
        <taxon>Acidobacteriota</taxon>
        <taxon>Terriglobia</taxon>
        <taxon>Terriglobales</taxon>
        <taxon>Acidobacteriaceae</taxon>
        <taxon>Tunturiibacter</taxon>
    </lineage>
</organism>
<dbReference type="InterPro" id="IPR031656">
    <property type="entry name" value="DAO_C"/>
</dbReference>
<keyword evidence="3 7" id="KW-0285">Flavoprotein</keyword>
<dbReference type="PRINTS" id="PR01001">
    <property type="entry name" value="FADG3PDH"/>
</dbReference>
<comment type="catalytic activity">
    <reaction evidence="7">
        <text>a quinone + sn-glycerol 3-phosphate = dihydroxyacetone phosphate + a quinol</text>
        <dbReference type="Rhea" id="RHEA:18977"/>
        <dbReference type="ChEBI" id="CHEBI:24646"/>
        <dbReference type="ChEBI" id="CHEBI:57597"/>
        <dbReference type="ChEBI" id="CHEBI:57642"/>
        <dbReference type="ChEBI" id="CHEBI:132124"/>
        <dbReference type="EC" id="1.1.5.3"/>
    </reaction>
</comment>
<dbReference type="PROSITE" id="PS00978">
    <property type="entry name" value="FAD_G3PDH_2"/>
    <property type="match status" value="1"/>
</dbReference>
<dbReference type="SUPFAM" id="SSF51905">
    <property type="entry name" value="FAD/NAD(P)-binding domain"/>
    <property type="match status" value="1"/>
</dbReference>
<dbReference type="RefSeq" id="WP_183974810.1">
    <property type="nucleotide sequence ID" value="NZ_JACHEB010000003.1"/>
</dbReference>
<evidence type="ECO:0000256" key="1">
    <source>
        <dbReference type="ARBA" id="ARBA00001974"/>
    </source>
</evidence>
<keyword evidence="4" id="KW-0319">Glycerol metabolism</keyword>
<dbReference type="InterPro" id="IPR038299">
    <property type="entry name" value="DAO_C_sf"/>
</dbReference>
<dbReference type="EC" id="1.1.5.3" evidence="7"/>
<dbReference type="PROSITE" id="PS00977">
    <property type="entry name" value="FAD_G3PDH_1"/>
    <property type="match status" value="1"/>
</dbReference>
<evidence type="ECO:0000256" key="6">
    <source>
        <dbReference type="ARBA" id="ARBA00023002"/>
    </source>
</evidence>
<dbReference type="GO" id="GO:0009331">
    <property type="term" value="C:glycerol-3-phosphate dehydrogenase (FAD) complex"/>
    <property type="evidence" value="ECO:0007669"/>
    <property type="project" value="UniProtKB-UniRule"/>
</dbReference>
<proteinExistence type="inferred from homology"/>
<dbReference type="Pfam" id="PF01266">
    <property type="entry name" value="DAO"/>
    <property type="match status" value="1"/>
</dbReference>
<dbReference type="Gene3D" id="3.50.50.60">
    <property type="entry name" value="FAD/NAD(P)-binding domain"/>
    <property type="match status" value="1"/>
</dbReference>
<dbReference type="AlphaFoldDB" id="A0A9X0QC50"/>
<dbReference type="InterPro" id="IPR000447">
    <property type="entry name" value="G3P_DH_FAD-dep"/>
</dbReference>
<dbReference type="InterPro" id="IPR006076">
    <property type="entry name" value="FAD-dep_OxRdtase"/>
</dbReference>
<dbReference type="PANTHER" id="PTHR11985:SF35">
    <property type="entry name" value="ANAEROBIC GLYCEROL-3-PHOSPHATE DEHYDROGENASE SUBUNIT A"/>
    <property type="match status" value="1"/>
</dbReference>
<evidence type="ECO:0000259" key="8">
    <source>
        <dbReference type="Pfam" id="PF01266"/>
    </source>
</evidence>
<gene>
    <name evidence="10" type="ORF">HDF14_001387</name>
</gene>
<evidence type="ECO:0000256" key="2">
    <source>
        <dbReference type="ARBA" id="ARBA00007330"/>
    </source>
</evidence>
<reference evidence="10 11" key="1">
    <citation type="submission" date="2020-08" db="EMBL/GenBank/DDBJ databases">
        <title>Genomic Encyclopedia of Type Strains, Phase IV (KMG-V): Genome sequencing to study the core and pangenomes of soil and plant-associated prokaryotes.</title>
        <authorList>
            <person name="Whitman W."/>
        </authorList>
    </citation>
    <scope>NUCLEOTIDE SEQUENCE [LARGE SCALE GENOMIC DNA]</scope>
    <source>
        <strain evidence="10 11">X5P2</strain>
    </source>
</reference>